<dbReference type="AlphaFoldDB" id="A0A7I8WA40"/>
<name>A0A7I8WA40_9ANNE</name>
<feature type="compositionally biased region" description="Basic and acidic residues" evidence="1">
    <location>
        <begin position="52"/>
        <end position="67"/>
    </location>
</feature>
<organism evidence="2 3">
    <name type="scientific">Dimorphilus gyrociliatus</name>
    <dbReference type="NCBI Taxonomy" id="2664684"/>
    <lineage>
        <taxon>Eukaryota</taxon>
        <taxon>Metazoa</taxon>
        <taxon>Spiralia</taxon>
        <taxon>Lophotrochozoa</taxon>
        <taxon>Annelida</taxon>
        <taxon>Polychaeta</taxon>
        <taxon>Polychaeta incertae sedis</taxon>
        <taxon>Dinophilidae</taxon>
        <taxon>Dimorphilus</taxon>
    </lineage>
</organism>
<dbReference type="OrthoDB" id="6130045at2759"/>
<protein>
    <submittedName>
        <fullName evidence="2">Uncharacterized protein</fullName>
    </submittedName>
</protein>
<evidence type="ECO:0000313" key="2">
    <source>
        <dbReference type="EMBL" id="CAD5125012.1"/>
    </source>
</evidence>
<keyword evidence="3" id="KW-1185">Reference proteome</keyword>
<feature type="region of interest" description="Disordered" evidence="1">
    <location>
        <begin position="44"/>
        <end position="116"/>
    </location>
</feature>
<evidence type="ECO:0000256" key="1">
    <source>
        <dbReference type="SAM" id="MobiDB-lite"/>
    </source>
</evidence>
<dbReference type="Proteomes" id="UP000549394">
    <property type="component" value="Unassembled WGS sequence"/>
</dbReference>
<feature type="region of interest" description="Disordered" evidence="1">
    <location>
        <begin position="1"/>
        <end position="25"/>
    </location>
</feature>
<proteinExistence type="predicted"/>
<feature type="compositionally biased region" description="Basic residues" evidence="1">
    <location>
        <begin position="89"/>
        <end position="105"/>
    </location>
</feature>
<dbReference type="EMBL" id="CAJFCJ010000024">
    <property type="protein sequence ID" value="CAD5125012.1"/>
    <property type="molecule type" value="Genomic_DNA"/>
</dbReference>
<reference evidence="2 3" key="1">
    <citation type="submission" date="2020-08" db="EMBL/GenBank/DDBJ databases">
        <authorList>
            <person name="Hejnol A."/>
        </authorList>
    </citation>
    <scope>NUCLEOTIDE SEQUENCE [LARGE SCALE GENOMIC DNA]</scope>
</reference>
<comment type="caution">
    <text evidence="2">The sequence shown here is derived from an EMBL/GenBank/DDBJ whole genome shotgun (WGS) entry which is preliminary data.</text>
</comment>
<evidence type="ECO:0000313" key="3">
    <source>
        <dbReference type="Proteomes" id="UP000549394"/>
    </source>
</evidence>
<accession>A0A7I8WA40</accession>
<sequence>MLKTILKSNEHLNRSTPTIFEDPEEEKLQSINLSRQSQRSVISINVPQQYENSKKNSSEDLSDERLLSRQSRRSTSSSRTLNTPPLKKLDKHRNNNNKNKKKMKRKDNFGLSPAEEEALRTKEFWEHWGAEMTIKILRKRQIELDKEEENYPQISGRIYPEPRIPRRDSTESLVTNLSLFSTSDATTVEADTPDVKLKTTMKRRRKPKTIKPTIVKEAKVDWEKLAREKNNSILNKLMGGKKEDHLSNEEWELLISCSKRKGLIGREKSKSTANVLSTIEDSDEMVEWQMESFKDYSDEFKLPETRPLSVELGSVNSSIQRDLDAQRAHLSTAPARTSNFSFEDPEHRKKIRQRLSKTINSLSKITGLGDNKNVCRQNPEEIGRYTAEDYSKICRYPQRLKVAPQLAQVVKYDIIKRMGTPKLHRLSISDIKNLNDANPVLGRIHRNLLVFNWLNDIDGNYDICQ</sequence>
<gene>
    <name evidence="2" type="ORF">DGYR_LOCUS12467</name>
</gene>